<dbReference type="InterPro" id="IPR000835">
    <property type="entry name" value="HTH_MarR-typ"/>
</dbReference>
<dbReference type="Gene3D" id="1.10.10.10">
    <property type="entry name" value="Winged helix-like DNA-binding domain superfamily/Winged helix DNA-binding domain"/>
    <property type="match status" value="1"/>
</dbReference>
<protein>
    <submittedName>
        <fullName evidence="3">MarR family transcriptional regulator</fullName>
    </submittedName>
</protein>
<feature type="domain" description="HTH marR-type" evidence="1">
    <location>
        <begin position="15"/>
        <end position="61"/>
    </location>
</feature>
<accession>A0ABT7XMV2</accession>
<reference evidence="3" key="1">
    <citation type="submission" date="2023-06" db="EMBL/GenBank/DDBJ databases">
        <authorList>
            <person name="Zhang S."/>
        </authorList>
    </citation>
    <scope>NUCLEOTIDE SEQUENCE</scope>
    <source>
        <strain evidence="3">SG2303</strain>
    </source>
</reference>
<evidence type="ECO:0000313" key="4">
    <source>
        <dbReference type="Proteomes" id="UP001168540"/>
    </source>
</evidence>
<gene>
    <name evidence="3" type="ORF">QU481_09490</name>
</gene>
<dbReference type="Proteomes" id="UP001168540">
    <property type="component" value="Unassembled WGS sequence"/>
</dbReference>
<evidence type="ECO:0000313" key="3">
    <source>
        <dbReference type="EMBL" id="MDN0075119.1"/>
    </source>
</evidence>
<feature type="domain" description="Polymerase beta nucleotidyltransferase" evidence="2">
    <location>
        <begin position="104"/>
        <end position="158"/>
    </location>
</feature>
<keyword evidence="4" id="KW-1185">Reference proteome</keyword>
<dbReference type="InterPro" id="IPR011991">
    <property type="entry name" value="ArsR-like_HTH"/>
</dbReference>
<sequence length="207" mass="22152">MMNLLDTLFGLQRQRALGWLLLHPDSALHVRELARLTGTSAGSLHRELAKLAEAGLLTRSERGNQVLYQANRACPVFAELASLFRKTGGVADVLRAALAPLTGQIELALVFGSIARGEETAHSDVDVLVVGQASFAEVVTALYRCQETLGRDINPVVYSSAEWQARQARGEPFVRDILSRPTLLLFGKRNDAAGPSAGNPPAGTPGA</sequence>
<dbReference type="InterPro" id="IPR041633">
    <property type="entry name" value="Polbeta"/>
</dbReference>
<name>A0ABT7XMV2_9NEIS</name>
<evidence type="ECO:0000259" key="2">
    <source>
        <dbReference type="Pfam" id="PF18765"/>
    </source>
</evidence>
<dbReference type="RefSeq" id="WP_289829712.1">
    <property type="nucleotide sequence ID" value="NZ_JAUEDK010000013.1"/>
</dbReference>
<dbReference type="SUPFAM" id="SSF81301">
    <property type="entry name" value="Nucleotidyltransferase"/>
    <property type="match status" value="1"/>
</dbReference>
<dbReference type="InterPro" id="IPR036390">
    <property type="entry name" value="WH_DNA-bd_sf"/>
</dbReference>
<dbReference type="EMBL" id="JAUEDK010000013">
    <property type="protein sequence ID" value="MDN0075119.1"/>
    <property type="molecule type" value="Genomic_DNA"/>
</dbReference>
<proteinExistence type="predicted"/>
<dbReference type="Gene3D" id="3.30.460.10">
    <property type="entry name" value="Beta Polymerase, domain 2"/>
    <property type="match status" value="1"/>
</dbReference>
<dbReference type="Pfam" id="PF12802">
    <property type="entry name" value="MarR_2"/>
    <property type="match status" value="1"/>
</dbReference>
<evidence type="ECO:0000259" key="1">
    <source>
        <dbReference type="Pfam" id="PF12802"/>
    </source>
</evidence>
<dbReference type="Pfam" id="PF18765">
    <property type="entry name" value="Polbeta"/>
    <property type="match status" value="1"/>
</dbReference>
<dbReference type="InterPro" id="IPR036388">
    <property type="entry name" value="WH-like_DNA-bd_sf"/>
</dbReference>
<comment type="caution">
    <text evidence="3">The sequence shown here is derived from an EMBL/GenBank/DDBJ whole genome shotgun (WGS) entry which is preliminary data.</text>
</comment>
<dbReference type="CDD" id="cd05403">
    <property type="entry name" value="NT_KNTase_like"/>
    <property type="match status" value="1"/>
</dbReference>
<dbReference type="InterPro" id="IPR043519">
    <property type="entry name" value="NT_sf"/>
</dbReference>
<organism evidence="3 4">
    <name type="scientific">Crenobacter oryzisoli</name>
    <dbReference type="NCBI Taxonomy" id="3056844"/>
    <lineage>
        <taxon>Bacteria</taxon>
        <taxon>Pseudomonadati</taxon>
        <taxon>Pseudomonadota</taxon>
        <taxon>Betaproteobacteria</taxon>
        <taxon>Neisseriales</taxon>
        <taxon>Neisseriaceae</taxon>
        <taxon>Crenobacter</taxon>
    </lineage>
</organism>
<dbReference type="SUPFAM" id="SSF46785">
    <property type="entry name" value="Winged helix' DNA-binding domain"/>
    <property type="match status" value="1"/>
</dbReference>
<dbReference type="CDD" id="cd00090">
    <property type="entry name" value="HTH_ARSR"/>
    <property type="match status" value="1"/>
</dbReference>